<accession>A0A7J8W6N6</accession>
<evidence type="ECO:0000256" key="4">
    <source>
        <dbReference type="SAM" id="SignalP"/>
    </source>
</evidence>
<evidence type="ECO:0000256" key="1">
    <source>
        <dbReference type="ARBA" id="ARBA00022614"/>
    </source>
</evidence>
<keyword evidence="3" id="KW-0677">Repeat</keyword>
<sequence>MFGLLFVTFRVILSVKYSSITVDQSTFLALKSRITHDPHNFVATNWSTSTSVCNWIGVTCGSRHHRVTALNLSLMDLMSTILFRIIIFMVKYRKNLLKVARYKVFRSTTTN</sequence>
<dbReference type="OrthoDB" id="983341at2759"/>
<comment type="caution">
    <text evidence="6">The sequence shown here is derived from an EMBL/GenBank/DDBJ whole genome shotgun (WGS) entry which is preliminary data.</text>
</comment>
<evidence type="ECO:0000256" key="2">
    <source>
        <dbReference type="ARBA" id="ARBA00022729"/>
    </source>
</evidence>
<dbReference type="InterPro" id="IPR032675">
    <property type="entry name" value="LRR_dom_sf"/>
</dbReference>
<dbReference type="PANTHER" id="PTHR48060:SF21">
    <property type="entry name" value="L DOMAIN-LIKE PROTEIN"/>
    <property type="match status" value="1"/>
</dbReference>
<dbReference type="InterPro" id="IPR013210">
    <property type="entry name" value="LRR_N_plant-typ"/>
</dbReference>
<gene>
    <name evidence="6" type="ORF">Goklo_029810</name>
</gene>
<keyword evidence="7" id="KW-1185">Reference proteome</keyword>
<feature type="chain" id="PRO_5029450891" description="Leucine-rich repeat-containing N-terminal plant-type domain-containing protein" evidence="4">
    <location>
        <begin position="19"/>
        <end position="111"/>
    </location>
</feature>
<dbReference type="EMBL" id="JABFAB010237731">
    <property type="protein sequence ID" value="MBA0670725.1"/>
    <property type="molecule type" value="Genomic_DNA"/>
</dbReference>
<dbReference type="PANTHER" id="PTHR48060">
    <property type="entry name" value="DNA DAMAGE-REPAIR/TOLERATION PROTEIN DRT100"/>
    <property type="match status" value="1"/>
</dbReference>
<reference evidence="6 7" key="1">
    <citation type="journal article" date="2019" name="Genome Biol. Evol.">
        <title>Insights into the evolution of the New World diploid cottons (Gossypium, subgenus Houzingenia) based on genome sequencing.</title>
        <authorList>
            <person name="Grover C.E."/>
            <person name="Arick M.A. 2nd"/>
            <person name="Thrash A."/>
            <person name="Conover J.L."/>
            <person name="Sanders W.S."/>
            <person name="Peterson D.G."/>
            <person name="Frelichowski J.E."/>
            <person name="Scheffler J.A."/>
            <person name="Scheffler B.E."/>
            <person name="Wendel J.F."/>
        </authorList>
    </citation>
    <scope>NUCLEOTIDE SEQUENCE [LARGE SCALE GENOMIC DNA]</scope>
    <source>
        <strain evidence="6">57</strain>
        <tissue evidence="6">Leaf</tissue>
    </source>
</reference>
<evidence type="ECO:0000313" key="6">
    <source>
        <dbReference type="EMBL" id="MBA0670725.1"/>
    </source>
</evidence>
<feature type="signal peptide" evidence="4">
    <location>
        <begin position="1"/>
        <end position="18"/>
    </location>
</feature>
<proteinExistence type="predicted"/>
<name>A0A7J8W6N6_9ROSI</name>
<evidence type="ECO:0000313" key="7">
    <source>
        <dbReference type="Proteomes" id="UP000593573"/>
    </source>
</evidence>
<dbReference type="AlphaFoldDB" id="A0A7J8W6N6"/>
<dbReference type="InterPro" id="IPR053211">
    <property type="entry name" value="DNA_repair-toleration"/>
</dbReference>
<protein>
    <recommendedName>
        <fullName evidence="5">Leucine-rich repeat-containing N-terminal plant-type domain-containing protein</fullName>
    </recommendedName>
</protein>
<dbReference type="Proteomes" id="UP000593573">
    <property type="component" value="Unassembled WGS sequence"/>
</dbReference>
<evidence type="ECO:0000259" key="5">
    <source>
        <dbReference type="Pfam" id="PF08263"/>
    </source>
</evidence>
<dbReference type="Gene3D" id="3.80.10.10">
    <property type="entry name" value="Ribonuclease Inhibitor"/>
    <property type="match status" value="1"/>
</dbReference>
<feature type="domain" description="Leucine-rich repeat-containing N-terminal plant-type" evidence="5">
    <location>
        <begin position="23"/>
        <end position="60"/>
    </location>
</feature>
<dbReference type="Pfam" id="PF08263">
    <property type="entry name" value="LRRNT_2"/>
    <property type="match status" value="1"/>
</dbReference>
<evidence type="ECO:0000256" key="3">
    <source>
        <dbReference type="ARBA" id="ARBA00022737"/>
    </source>
</evidence>
<keyword evidence="1" id="KW-0433">Leucine-rich repeat</keyword>
<organism evidence="6 7">
    <name type="scientific">Gossypium klotzschianum</name>
    <dbReference type="NCBI Taxonomy" id="34286"/>
    <lineage>
        <taxon>Eukaryota</taxon>
        <taxon>Viridiplantae</taxon>
        <taxon>Streptophyta</taxon>
        <taxon>Embryophyta</taxon>
        <taxon>Tracheophyta</taxon>
        <taxon>Spermatophyta</taxon>
        <taxon>Magnoliopsida</taxon>
        <taxon>eudicotyledons</taxon>
        <taxon>Gunneridae</taxon>
        <taxon>Pentapetalae</taxon>
        <taxon>rosids</taxon>
        <taxon>malvids</taxon>
        <taxon>Malvales</taxon>
        <taxon>Malvaceae</taxon>
        <taxon>Malvoideae</taxon>
        <taxon>Gossypium</taxon>
    </lineage>
</organism>
<keyword evidence="2 4" id="KW-0732">Signal</keyword>